<evidence type="ECO:0000313" key="2">
    <source>
        <dbReference type="Proteomes" id="UP000235619"/>
    </source>
</evidence>
<proteinExistence type="predicted"/>
<dbReference type="AlphaFoldDB" id="A0A2N7QFM4"/>
<feature type="non-terminal residue" evidence="1">
    <location>
        <position position="1"/>
    </location>
</feature>
<dbReference type="EMBL" id="PNJD01000145">
    <property type="protein sequence ID" value="PMP97667.1"/>
    <property type="molecule type" value="Genomic_DNA"/>
</dbReference>
<accession>A0A2N7QFM4</accession>
<sequence>LFILDFLSYRYAILPLDSSLVFTKYSAPYTESLKELSREDVIYLLNAINLRSKKVKIKDKIFLKEVKHRI</sequence>
<protein>
    <submittedName>
        <fullName evidence="1">Uncharacterized protein</fullName>
    </submittedName>
</protein>
<name>A0A2N7QFM4_9BACT</name>
<comment type="caution">
    <text evidence="1">The sequence shown here is derived from an EMBL/GenBank/DDBJ whole genome shotgun (WGS) entry which is preliminary data.</text>
</comment>
<gene>
    <name evidence="1" type="ORF">C0169_02380</name>
</gene>
<evidence type="ECO:0000313" key="1">
    <source>
        <dbReference type="EMBL" id="PMP97667.1"/>
    </source>
</evidence>
<reference evidence="1 2" key="1">
    <citation type="submission" date="2018-01" db="EMBL/GenBank/DDBJ databases">
        <title>Metagenomic assembled genomes from two thermal pools in the Uzon Caldera, Kamchatka, Russia.</title>
        <authorList>
            <person name="Wilkins L."/>
            <person name="Ettinger C."/>
        </authorList>
    </citation>
    <scope>NUCLEOTIDE SEQUENCE [LARGE SCALE GENOMIC DNA]</scope>
    <source>
        <strain evidence="1">ARK-04</strain>
    </source>
</reference>
<dbReference type="Proteomes" id="UP000235619">
    <property type="component" value="Unassembled WGS sequence"/>
</dbReference>
<organism evidence="1 2">
    <name type="scientific">Thermodesulfobacterium geofontis</name>
    <dbReference type="NCBI Taxonomy" id="1295609"/>
    <lineage>
        <taxon>Bacteria</taxon>
        <taxon>Pseudomonadati</taxon>
        <taxon>Thermodesulfobacteriota</taxon>
        <taxon>Thermodesulfobacteria</taxon>
        <taxon>Thermodesulfobacteriales</taxon>
        <taxon>Thermodesulfobacteriaceae</taxon>
        <taxon>Thermodesulfobacterium</taxon>
    </lineage>
</organism>